<dbReference type="Proteomes" id="UP001054945">
    <property type="component" value="Unassembled WGS sequence"/>
</dbReference>
<feature type="transmembrane region" description="Helical" evidence="1">
    <location>
        <begin position="37"/>
        <end position="60"/>
    </location>
</feature>
<evidence type="ECO:0000313" key="3">
    <source>
        <dbReference type="Proteomes" id="UP001054945"/>
    </source>
</evidence>
<keyword evidence="1" id="KW-1133">Transmembrane helix</keyword>
<organism evidence="2 3">
    <name type="scientific">Caerostris extrusa</name>
    <name type="common">Bark spider</name>
    <name type="synonym">Caerostris bankana</name>
    <dbReference type="NCBI Taxonomy" id="172846"/>
    <lineage>
        <taxon>Eukaryota</taxon>
        <taxon>Metazoa</taxon>
        <taxon>Ecdysozoa</taxon>
        <taxon>Arthropoda</taxon>
        <taxon>Chelicerata</taxon>
        <taxon>Arachnida</taxon>
        <taxon>Araneae</taxon>
        <taxon>Araneomorphae</taxon>
        <taxon>Entelegynae</taxon>
        <taxon>Araneoidea</taxon>
        <taxon>Araneidae</taxon>
        <taxon>Caerostris</taxon>
    </lineage>
</organism>
<proteinExistence type="predicted"/>
<name>A0AAV4QP78_CAEEX</name>
<protein>
    <submittedName>
        <fullName evidence="2">Uncharacterized protein</fullName>
    </submittedName>
</protein>
<reference evidence="2 3" key="1">
    <citation type="submission" date="2021-06" db="EMBL/GenBank/DDBJ databases">
        <title>Caerostris extrusa draft genome.</title>
        <authorList>
            <person name="Kono N."/>
            <person name="Arakawa K."/>
        </authorList>
    </citation>
    <scope>NUCLEOTIDE SEQUENCE [LARGE SCALE GENOMIC DNA]</scope>
</reference>
<keyword evidence="1" id="KW-0472">Membrane</keyword>
<keyword evidence="3" id="KW-1185">Reference proteome</keyword>
<feature type="transmembrane region" description="Helical" evidence="1">
    <location>
        <begin position="80"/>
        <end position="102"/>
    </location>
</feature>
<accession>A0AAV4QP78</accession>
<evidence type="ECO:0000256" key="1">
    <source>
        <dbReference type="SAM" id="Phobius"/>
    </source>
</evidence>
<evidence type="ECO:0000313" key="2">
    <source>
        <dbReference type="EMBL" id="GIY10191.1"/>
    </source>
</evidence>
<comment type="caution">
    <text evidence="2">The sequence shown here is derived from an EMBL/GenBank/DDBJ whole genome shotgun (WGS) entry which is preliminary data.</text>
</comment>
<sequence length="110" mass="12709">MSDFKKQNELLLTCLKWPLPLRDRDDRGHACPLTSSFSLILIVPISMGSFQLEISCHWMMIGLMVSTGILLDDWSYGLNWYYFVPLFFWSRLVLFLISGLMVSTGIQLND</sequence>
<dbReference type="AlphaFoldDB" id="A0AAV4QP78"/>
<dbReference type="EMBL" id="BPLR01006488">
    <property type="protein sequence ID" value="GIY10191.1"/>
    <property type="molecule type" value="Genomic_DNA"/>
</dbReference>
<keyword evidence="1" id="KW-0812">Transmembrane</keyword>
<gene>
    <name evidence="2" type="ORF">CEXT_756331</name>
</gene>